<dbReference type="Proteomes" id="UP001497535">
    <property type="component" value="Unassembled WGS sequence"/>
</dbReference>
<name>A0ACB0ZIS8_MELEN</name>
<dbReference type="EMBL" id="CAVMJV010000037">
    <property type="protein sequence ID" value="CAK5078981.1"/>
    <property type="molecule type" value="Genomic_DNA"/>
</dbReference>
<accession>A0ACB0ZIS8</accession>
<proteinExistence type="predicted"/>
<reference evidence="1" key="1">
    <citation type="submission" date="2023-11" db="EMBL/GenBank/DDBJ databases">
        <authorList>
            <person name="Poullet M."/>
        </authorList>
    </citation>
    <scope>NUCLEOTIDE SEQUENCE</scope>
    <source>
        <strain evidence="1">E1834</strain>
    </source>
</reference>
<evidence type="ECO:0000313" key="2">
    <source>
        <dbReference type="Proteomes" id="UP001497535"/>
    </source>
</evidence>
<comment type="caution">
    <text evidence="1">The sequence shown here is derived from an EMBL/GenBank/DDBJ whole genome shotgun (WGS) entry which is preliminary data.</text>
</comment>
<protein>
    <submittedName>
        <fullName evidence="1">Uncharacterized protein</fullName>
    </submittedName>
</protein>
<gene>
    <name evidence="1" type="ORF">MENTE1834_LOCUS26056</name>
</gene>
<sequence>MENTFFVVLPSNVSDYSDNKPNKFRSHLAKPIQFQGGNWVCGLYSIQYPQSWAATIGTDEKQWIEINYNKEKPFRTGIPKTTQLTPKGLSFFLKLALSKDNIKKSRKRREVTTDTDDLIITSEIIHKKSPSKKRFKRQTTASRSELKWIETFFEQYPQNYWDAIRDLESDLESHKVIVEAKTKEHQSETDNEKKEELKGELDHLTSLSESKKRDVFLLREEANKRDDQGDLQLAKDFLESHPDDYHEQIITMSINLITRYLELEKKIKESKEGDENSQIRSTQEIQRFRNSIKRMRKNLEALESAVIEKDLNTTREEFHQQNSKTHREYVQQFFVEHPTDYWNVLGKNLNDLKELHGQIRQKRDAHMQEQDEEKKNKLSGDIEQLNKLATYRKNRFRAIQQEAMKRAVNYEIPIIPTNDEIKEMQKIEERTHPEYLKHARRIDDQGRPIPIPPPVITEEMIDVVKERHNYEQEKEKKKSEIDKKKEQERQDILDLDSLQSEIITPEIFEEQQLEETPEEKNQTLNLNIWRASIVSERSLMIQK</sequence>
<evidence type="ECO:0000313" key="1">
    <source>
        <dbReference type="EMBL" id="CAK5078981.1"/>
    </source>
</evidence>
<organism evidence="1 2">
    <name type="scientific">Meloidogyne enterolobii</name>
    <name type="common">Root-knot nematode worm</name>
    <name type="synonym">Meloidogyne mayaguensis</name>
    <dbReference type="NCBI Taxonomy" id="390850"/>
    <lineage>
        <taxon>Eukaryota</taxon>
        <taxon>Metazoa</taxon>
        <taxon>Ecdysozoa</taxon>
        <taxon>Nematoda</taxon>
        <taxon>Chromadorea</taxon>
        <taxon>Rhabditida</taxon>
        <taxon>Tylenchina</taxon>
        <taxon>Tylenchomorpha</taxon>
        <taxon>Tylenchoidea</taxon>
        <taxon>Meloidogynidae</taxon>
        <taxon>Meloidogyninae</taxon>
        <taxon>Meloidogyne</taxon>
    </lineage>
</organism>
<keyword evidence="2" id="KW-1185">Reference proteome</keyword>